<organism evidence="2 3">
    <name type="scientific">Legionella massiliensis</name>
    <dbReference type="NCBI Taxonomy" id="1034943"/>
    <lineage>
        <taxon>Bacteria</taxon>
        <taxon>Pseudomonadati</taxon>
        <taxon>Pseudomonadota</taxon>
        <taxon>Gammaproteobacteria</taxon>
        <taxon>Legionellales</taxon>
        <taxon>Legionellaceae</taxon>
        <taxon>Legionella</taxon>
    </lineage>
</organism>
<evidence type="ECO:0000256" key="1">
    <source>
        <dbReference type="SAM" id="Phobius"/>
    </source>
</evidence>
<dbReference type="InterPro" id="IPR029032">
    <property type="entry name" value="AhpD-like"/>
</dbReference>
<dbReference type="PANTHER" id="PTHR34846:SF11">
    <property type="entry name" value="4-CARBOXYMUCONOLACTONE DECARBOXYLASE FAMILY PROTEIN (AFU_ORTHOLOGUE AFUA_6G11590)"/>
    <property type="match status" value="1"/>
</dbReference>
<accession>A0A078L572</accession>
<dbReference type="Proteomes" id="UP000044071">
    <property type="component" value="Unassembled WGS sequence"/>
</dbReference>
<proteinExistence type="predicted"/>
<dbReference type="STRING" id="1034943.BN59_03547"/>
<dbReference type="SUPFAM" id="SSF69118">
    <property type="entry name" value="AhpD-like"/>
    <property type="match status" value="1"/>
</dbReference>
<protein>
    <submittedName>
        <fullName evidence="2">Uncharacterized protein</fullName>
    </submittedName>
</protein>
<evidence type="ECO:0000313" key="2">
    <source>
        <dbReference type="EMBL" id="CDZ79229.1"/>
    </source>
</evidence>
<keyword evidence="1" id="KW-1133">Transmembrane helix</keyword>
<sequence length="106" mass="12080">MHQHHFIALKNGVTEKEIQAIIHEVPVTSLDEEGNLICQAVDELQKKFSLSDETFEELNKRLNTKDIVSFGVTVAMYFAVAILANFCRLQIEPTNPLKDFKGFKED</sequence>
<dbReference type="EMBL" id="CCSB01000004">
    <property type="protein sequence ID" value="CDZ79229.1"/>
    <property type="molecule type" value="Genomic_DNA"/>
</dbReference>
<dbReference type="AlphaFoldDB" id="A0A078L572"/>
<keyword evidence="3" id="KW-1185">Reference proteome</keyword>
<feature type="transmembrane region" description="Helical" evidence="1">
    <location>
        <begin position="67"/>
        <end position="86"/>
    </location>
</feature>
<dbReference type="OrthoDB" id="4704294at2"/>
<dbReference type="eggNOG" id="COG2128">
    <property type="taxonomic scope" value="Bacteria"/>
</dbReference>
<dbReference type="RefSeq" id="WP_052403358.1">
    <property type="nucleotide sequence ID" value="NZ_CCVW01000004.1"/>
</dbReference>
<dbReference type="PANTHER" id="PTHR34846">
    <property type="entry name" value="4-CARBOXYMUCONOLACTONE DECARBOXYLASE FAMILY PROTEIN (AFU_ORTHOLOGUE AFUA_6G11590)"/>
    <property type="match status" value="1"/>
</dbReference>
<keyword evidence="1" id="KW-0812">Transmembrane</keyword>
<evidence type="ECO:0000313" key="3">
    <source>
        <dbReference type="Proteomes" id="UP000044071"/>
    </source>
</evidence>
<dbReference type="Gene3D" id="1.20.1290.10">
    <property type="entry name" value="AhpD-like"/>
    <property type="match status" value="1"/>
</dbReference>
<keyword evidence="1" id="KW-0472">Membrane</keyword>
<reference evidence="2 3" key="1">
    <citation type="submission" date="2014-06" db="EMBL/GenBank/DDBJ databases">
        <authorList>
            <person name="Urmite Genomes Urmite Genomes"/>
        </authorList>
    </citation>
    <scope>NUCLEOTIDE SEQUENCE [LARGE SCALE GENOMIC DNA]</scope>
</reference>
<gene>
    <name evidence="2" type="ORF">BN59_03547</name>
</gene>
<name>A0A078L572_9GAMM</name>